<dbReference type="InterPro" id="IPR000515">
    <property type="entry name" value="MetI-like"/>
</dbReference>
<dbReference type="CDD" id="cd06261">
    <property type="entry name" value="TM_PBP2"/>
    <property type="match status" value="1"/>
</dbReference>
<keyword evidence="2 5" id="KW-0812">Transmembrane</keyword>
<feature type="domain" description="ABC transmembrane type-1" evidence="7">
    <location>
        <begin position="118"/>
        <end position="307"/>
    </location>
</feature>
<evidence type="ECO:0000256" key="4">
    <source>
        <dbReference type="ARBA" id="ARBA00023136"/>
    </source>
</evidence>
<evidence type="ECO:0000256" key="2">
    <source>
        <dbReference type="ARBA" id="ARBA00022692"/>
    </source>
</evidence>
<gene>
    <name evidence="8" type="ORF">ACFQMA_09650</name>
</gene>
<protein>
    <submittedName>
        <fullName evidence="8">ABC transporter permease</fullName>
    </submittedName>
</protein>
<evidence type="ECO:0000313" key="8">
    <source>
        <dbReference type="EMBL" id="MFC7140096.1"/>
    </source>
</evidence>
<name>A0ABD5Y321_9EURY</name>
<feature type="region of interest" description="Disordered" evidence="6">
    <location>
        <begin position="1"/>
        <end position="26"/>
    </location>
</feature>
<feature type="transmembrane region" description="Helical" evidence="5">
    <location>
        <begin position="285"/>
        <end position="307"/>
    </location>
</feature>
<dbReference type="Gene3D" id="1.10.3720.10">
    <property type="entry name" value="MetI-like"/>
    <property type="match status" value="1"/>
</dbReference>
<feature type="transmembrane region" description="Helical" evidence="5">
    <location>
        <begin position="153"/>
        <end position="173"/>
    </location>
</feature>
<feature type="transmembrane region" description="Helical" evidence="5">
    <location>
        <begin position="54"/>
        <end position="73"/>
    </location>
</feature>
<feature type="transmembrane region" description="Helical" evidence="5">
    <location>
        <begin position="179"/>
        <end position="197"/>
    </location>
</feature>
<keyword evidence="5" id="KW-0813">Transport</keyword>
<dbReference type="EMBL" id="JBHTAS010000001">
    <property type="protein sequence ID" value="MFC7140096.1"/>
    <property type="molecule type" value="Genomic_DNA"/>
</dbReference>
<dbReference type="PANTHER" id="PTHR42729">
    <property type="entry name" value="OLIGO/DIPEPTIDE TRANSPORT, PERMEASE PROTEIN (DPPC-2)"/>
    <property type="match status" value="1"/>
</dbReference>
<accession>A0ABD5Y321</accession>
<dbReference type="InterPro" id="IPR035906">
    <property type="entry name" value="MetI-like_sf"/>
</dbReference>
<reference evidence="8 9" key="1">
    <citation type="journal article" date="2019" name="Int. J. Syst. Evol. Microbiol.">
        <title>The Global Catalogue of Microorganisms (GCM) 10K type strain sequencing project: providing services to taxonomists for standard genome sequencing and annotation.</title>
        <authorList>
            <consortium name="The Broad Institute Genomics Platform"/>
            <consortium name="The Broad Institute Genome Sequencing Center for Infectious Disease"/>
            <person name="Wu L."/>
            <person name="Ma J."/>
        </authorList>
    </citation>
    <scope>NUCLEOTIDE SEQUENCE [LARGE SCALE GENOMIC DNA]</scope>
    <source>
        <strain evidence="8 9">XZYJT29</strain>
    </source>
</reference>
<evidence type="ECO:0000256" key="6">
    <source>
        <dbReference type="SAM" id="MobiDB-lite"/>
    </source>
</evidence>
<dbReference type="RefSeq" id="WP_274325663.1">
    <property type="nucleotide sequence ID" value="NZ_CP118158.1"/>
</dbReference>
<comment type="subcellular location">
    <subcellularLocation>
        <location evidence="5">Cell membrane</location>
        <topology evidence="5">Multi-pass membrane protein</topology>
    </subcellularLocation>
    <subcellularLocation>
        <location evidence="1">Membrane</location>
        <topology evidence="1">Multi-pass membrane protein</topology>
    </subcellularLocation>
</comment>
<evidence type="ECO:0000259" key="7">
    <source>
        <dbReference type="PROSITE" id="PS50928"/>
    </source>
</evidence>
<proteinExistence type="inferred from homology"/>
<keyword evidence="3 5" id="KW-1133">Transmembrane helix</keyword>
<keyword evidence="4 5" id="KW-0472">Membrane</keyword>
<keyword evidence="9" id="KW-1185">Reference proteome</keyword>
<comment type="similarity">
    <text evidence="5">Belongs to the binding-protein-dependent transport system permease family.</text>
</comment>
<sequence length="343" mass="37429">MKRSEMDSTVGGVDWTSDDSSAPDLSRSDRAREFYEESIYKPAVVAWSDTRTRIGLLLMSVYVLMAAVAVAGLWRTPKSSQAPERYMQPFQNWAYPLGSTNSGVDILALIIHSTDEMLLMILAGGVWATGLAVVVGTLAGYKGGTIDRVLMSFSDLVMAIPGLPLVIILAFTFNPRNPIFVGIIININYWAGLGRSLRSQVLTIREESYVEASRTMGVSTPRILRKDVIPNLMPYITVNFVFAARYVVFASVGLFFLGVLPYTDSNWGVTLASAYRGGALFAPEAAHWLIAPMLAIGLLSLALILLGQGLDRVFNPRVRTRLAGESESTAAEEDEDTFGGKVM</sequence>
<dbReference type="SUPFAM" id="SSF161098">
    <property type="entry name" value="MetI-like"/>
    <property type="match status" value="1"/>
</dbReference>
<comment type="caution">
    <text evidence="8">The sequence shown here is derived from an EMBL/GenBank/DDBJ whole genome shotgun (WGS) entry which is preliminary data.</text>
</comment>
<evidence type="ECO:0000256" key="1">
    <source>
        <dbReference type="ARBA" id="ARBA00004141"/>
    </source>
</evidence>
<organism evidence="8 9">
    <name type="scientific">Halosimplex aquaticum</name>
    <dbReference type="NCBI Taxonomy" id="3026162"/>
    <lineage>
        <taxon>Archaea</taxon>
        <taxon>Methanobacteriati</taxon>
        <taxon>Methanobacteriota</taxon>
        <taxon>Stenosarchaea group</taxon>
        <taxon>Halobacteria</taxon>
        <taxon>Halobacteriales</taxon>
        <taxon>Haloarculaceae</taxon>
        <taxon>Halosimplex</taxon>
    </lineage>
</organism>
<evidence type="ECO:0000313" key="9">
    <source>
        <dbReference type="Proteomes" id="UP001596432"/>
    </source>
</evidence>
<dbReference type="AlphaFoldDB" id="A0ABD5Y321"/>
<dbReference type="PANTHER" id="PTHR42729:SF1">
    <property type="entry name" value="OLIGO_DIPEPTIDE TRANSPORT, PERMEASE PROTEIN (DPPC-2)"/>
    <property type="match status" value="1"/>
</dbReference>
<dbReference type="Pfam" id="PF00528">
    <property type="entry name" value="BPD_transp_1"/>
    <property type="match status" value="1"/>
</dbReference>
<feature type="transmembrane region" description="Helical" evidence="5">
    <location>
        <begin position="117"/>
        <end position="141"/>
    </location>
</feature>
<dbReference type="PROSITE" id="PS50928">
    <property type="entry name" value="ABC_TM1"/>
    <property type="match status" value="1"/>
</dbReference>
<evidence type="ECO:0000256" key="5">
    <source>
        <dbReference type="RuleBase" id="RU363032"/>
    </source>
</evidence>
<evidence type="ECO:0000256" key="3">
    <source>
        <dbReference type="ARBA" id="ARBA00022989"/>
    </source>
</evidence>
<dbReference type="GeneID" id="78820371"/>
<feature type="transmembrane region" description="Helical" evidence="5">
    <location>
        <begin position="232"/>
        <end position="257"/>
    </location>
</feature>
<dbReference type="Proteomes" id="UP001596432">
    <property type="component" value="Unassembled WGS sequence"/>
</dbReference>
<dbReference type="GO" id="GO:0005886">
    <property type="term" value="C:plasma membrane"/>
    <property type="evidence" value="ECO:0007669"/>
    <property type="project" value="UniProtKB-SubCell"/>
</dbReference>